<protein>
    <submittedName>
        <fullName evidence="1">Uncharacterized protein</fullName>
    </submittedName>
</protein>
<evidence type="ECO:0000313" key="1">
    <source>
        <dbReference type="EMBL" id="DAE06048.1"/>
    </source>
</evidence>
<name>A0A8S5PH80_9CAUD</name>
<organism evidence="1">
    <name type="scientific">Siphoviridae sp. ctsxw88</name>
    <dbReference type="NCBI Taxonomy" id="2825701"/>
    <lineage>
        <taxon>Viruses</taxon>
        <taxon>Duplodnaviria</taxon>
        <taxon>Heunggongvirae</taxon>
        <taxon>Uroviricota</taxon>
        <taxon>Caudoviricetes</taxon>
    </lineage>
</organism>
<accession>A0A8S5PH80</accession>
<sequence length="72" mass="7761">MNSLILPLHHALNYIPSLSSCYRDYKTAAYLLLPNTPSSLTPSAASSPKISVNAISRPLLSSLISVTLIISY</sequence>
<reference evidence="1" key="1">
    <citation type="journal article" date="2021" name="Proc. Natl. Acad. Sci. U.S.A.">
        <title>A Catalog of Tens of Thousands of Viruses from Human Metagenomes Reveals Hidden Associations with Chronic Diseases.</title>
        <authorList>
            <person name="Tisza M.J."/>
            <person name="Buck C.B."/>
        </authorList>
    </citation>
    <scope>NUCLEOTIDE SEQUENCE</scope>
    <source>
        <strain evidence="1">Ctsxw88</strain>
    </source>
</reference>
<proteinExistence type="predicted"/>
<dbReference type="EMBL" id="BK015425">
    <property type="protein sequence ID" value="DAE06048.1"/>
    <property type="molecule type" value="Genomic_DNA"/>
</dbReference>